<dbReference type="Gene3D" id="1.50.10.20">
    <property type="match status" value="1"/>
</dbReference>
<dbReference type="SUPFAM" id="SSF48239">
    <property type="entry name" value="Terpenoid cyclases/Protein prenyltransferases"/>
    <property type="match status" value="1"/>
</dbReference>
<keyword evidence="1" id="KW-0677">Repeat</keyword>
<organism evidence="4 5">
    <name type="scientific">Artemisia annua</name>
    <name type="common">Sweet wormwood</name>
    <dbReference type="NCBI Taxonomy" id="35608"/>
    <lineage>
        <taxon>Eukaryota</taxon>
        <taxon>Viridiplantae</taxon>
        <taxon>Streptophyta</taxon>
        <taxon>Embryophyta</taxon>
        <taxon>Tracheophyta</taxon>
        <taxon>Spermatophyta</taxon>
        <taxon>Magnoliopsida</taxon>
        <taxon>eudicotyledons</taxon>
        <taxon>Gunneridae</taxon>
        <taxon>Pentapetalae</taxon>
        <taxon>asterids</taxon>
        <taxon>campanulids</taxon>
        <taxon>Asterales</taxon>
        <taxon>Asteraceae</taxon>
        <taxon>Asteroideae</taxon>
        <taxon>Anthemideae</taxon>
        <taxon>Artemisiinae</taxon>
        <taxon>Artemisia</taxon>
    </lineage>
</organism>
<dbReference type="EMBL" id="PKPP01022472">
    <property type="protein sequence ID" value="PWA34490.1"/>
    <property type="molecule type" value="Genomic_DNA"/>
</dbReference>
<dbReference type="OrthoDB" id="21502at2759"/>
<keyword evidence="2" id="KW-0472">Membrane</keyword>
<proteinExistence type="predicted"/>
<accession>A0A2U1KCI5</accession>
<keyword evidence="5" id="KW-1185">Reference proteome</keyword>
<sequence length="221" mass="25413">MGPKTRATVPWWRCPVAFSGTIWADHDGLRLENASHGTLLALSGCVFREHTSLEYELHDLHDSFSSLRLIQGDTSNSKLTIDISLFKRNDFAVIFSMYYRCSSILNEIHPTTIGDCELRRSTQQCNPESGGFAIWEPPVPKPYLQMLNPSELFADIVVVKELYPGHRQKEIEKNKQKPDGLWYGYWGVCFLYGTFFVLQDYLGYAWTGPFNYDDEVTKMHN</sequence>
<dbReference type="PANTHER" id="PTHR11764">
    <property type="entry name" value="TERPENE CYCLASE/MUTASE FAMILY MEMBER"/>
    <property type="match status" value="1"/>
</dbReference>
<reference evidence="4 5" key="1">
    <citation type="journal article" date="2018" name="Mol. Plant">
        <title>The genome of Artemisia annua provides insight into the evolution of Asteraceae family and artemisinin biosynthesis.</title>
        <authorList>
            <person name="Shen Q."/>
            <person name="Zhang L."/>
            <person name="Liao Z."/>
            <person name="Wang S."/>
            <person name="Yan T."/>
            <person name="Shi P."/>
            <person name="Liu M."/>
            <person name="Fu X."/>
            <person name="Pan Q."/>
            <person name="Wang Y."/>
            <person name="Lv Z."/>
            <person name="Lu X."/>
            <person name="Zhang F."/>
            <person name="Jiang W."/>
            <person name="Ma Y."/>
            <person name="Chen M."/>
            <person name="Hao X."/>
            <person name="Li L."/>
            <person name="Tang Y."/>
            <person name="Lv G."/>
            <person name="Zhou Y."/>
            <person name="Sun X."/>
            <person name="Brodelius P.E."/>
            <person name="Rose J.K.C."/>
            <person name="Tang K."/>
        </authorList>
    </citation>
    <scope>NUCLEOTIDE SEQUENCE [LARGE SCALE GENOMIC DNA]</scope>
    <source>
        <strain evidence="5">cv. Huhao1</strain>
        <tissue evidence="4">Leaf</tissue>
    </source>
</reference>
<protein>
    <submittedName>
        <fullName evidence="4">Beta-amyrin synthase</fullName>
    </submittedName>
</protein>
<feature type="domain" description="Squalene cyclase C-terminal" evidence="3">
    <location>
        <begin position="170"/>
        <end position="199"/>
    </location>
</feature>
<gene>
    <name evidence="4" type="ORF">CTI12_AA618560</name>
</gene>
<evidence type="ECO:0000313" key="4">
    <source>
        <dbReference type="EMBL" id="PWA34490.1"/>
    </source>
</evidence>
<dbReference type="GO" id="GO:0042300">
    <property type="term" value="F:beta-amyrin synthase activity"/>
    <property type="evidence" value="ECO:0007669"/>
    <property type="project" value="TreeGrafter"/>
</dbReference>
<evidence type="ECO:0000259" key="3">
    <source>
        <dbReference type="Pfam" id="PF13243"/>
    </source>
</evidence>
<evidence type="ECO:0000256" key="2">
    <source>
        <dbReference type="SAM" id="Phobius"/>
    </source>
</evidence>
<dbReference type="STRING" id="35608.A0A2U1KCI5"/>
<dbReference type="Pfam" id="PF13243">
    <property type="entry name" value="SQHop_cyclase_C"/>
    <property type="match status" value="1"/>
</dbReference>
<dbReference type="GO" id="GO:0005811">
    <property type="term" value="C:lipid droplet"/>
    <property type="evidence" value="ECO:0007669"/>
    <property type="project" value="InterPro"/>
</dbReference>
<dbReference type="PANTHER" id="PTHR11764:SF65">
    <property type="entry name" value="TERPENE CYCLASE_MUTASE FAMILY MEMBER"/>
    <property type="match status" value="1"/>
</dbReference>
<name>A0A2U1KCI5_ARTAN</name>
<comment type="caution">
    <text evidence="4">The sequence shown here is derived from an EMBL/GenBank/DDBJ whole genome shotgun (WGS) entry which is preliminary data.</text>
</comment>
<keyword evidence="2" id="KW-0812">Transmembrane</keyword>
<keyword evidence="2" id="KW-1133">Transmembrane helix</keyword>
<dbReference type="GO" id="GO:0016104">
    <property type="term" value="P:triterpenoid biosynthetic process"/>
    <property type="evidence" value="ECO:0007669"/>
    <property type="project" value="InterPro"/>
</dbReference>
<dbReference type="AlphaFoldDB" id="A0A2U1KCI5"/>
<dbReference type="Proteomes" id="UP000245207">
    <property type="component" value="Unassembled WGS sequence"/>
</dbReference>
<feature type="transmembrane region" description="Helical" evidence="2">
    <location>
        <begin position="180"/>
        <end position="198"/>
    </location>
</feature>
<evidence type="ECO:0000256" key="1">
    <source>
        <dbReference type="ARBA" id="ARBA00022737"/>
    </source>
</evidence>
<dbReference type="InterPro" id="IPR008930">
    <property type="entry name" value="Terpenoid_cyclase/PrenylTrfase"/>
</dbReference>
<dbReference type="InterPro" id="IPR018333">
    <property type="entry name" value="Squalene_cyclase"/>
</dbReference>
<evidence type="ECO:0000313" key="5">
    <source>
        <dbReference type="Proteomes" id="UP000245207"/>
    </source>
</evidence>
<dbReference type="InterPro" id="IPR032696">
    <property type="entry name" value="SQ_cyclase_C"/>
</dbReference>